<gene>
    <name evidence="3" type="ORF">EJB05_13476</name>
</gene>
<comment type="similarity">
    <text evidence="1">Belongs to the major facilitator superfamily. Sugar transporter (TC 2.A.1.1) family.</text>
</comment>
<organism evidence="3 4">
    <name type="scientific">Eragrostis curvula</name>
    <name type="common">weeping love grass</name>
    <dbReference type="NCBI Taxonomy" id="38414"/>
    <lineage>
        <taxon>Eukaryota</taxon>
        <taxon>Viridiplantae</taxon>
        <taxon>Streptophyta</taxon>
        <taxon>Embryophyta</taxon>
        <taxon>Tracheophyta</taxon>
        <taxon>Spermatophyta</taxon>
        <taxon>Magnoliopsida</taxon>
        <taxon>Liliopsida</taxon>
        <taxon>Poales</taxon>
        <taxon>Poaceae</taxon>
        <taxon>PACMAD clade</taxon>
        <taxon>Chloridoideae</taxon>
        <taxon>Eragrostideae</taxon>
        <taxon>Eragrostidinae</taxon>
        <taxon>Eragrostis</taxon>
    </lineage>
</organism>
<comment type="caution">
    <text evidence="3">The sequence shown here is derived from an EMBL/GenBank/DDBJ whole genome shotgun (WGS) entry which is preliminary data.</text>
</comment>
<evidence type="ECO:0000256" key="1">
    <source>
        <dbReference type="ARBA" id="ARBA00010992"/>
    </source>
</evidence>
<keyword evidence="4" id="KW-1185">Reference proteome</keyword>
<dbReference type="OrthoDB" id="1651023at2759"/>
<dbReference type="Proteomes" id="UP000324897">
    <property type="component" value="Chromosome 4"/>
</dbReference>
<evidence type="ECO:0008006" key="5">
    <source>
        <dbReference type="Google" id="ProtNLM"/>
    </source>
</evidence>
<reference evidence="3 4" key="1">
    <citation type="journal article" date="2019" name="Sci. Rep.">
        <title>A high-quality genome of Eragrostis curvula grass provides insights into Poaceae evolution and supports new strategies to enhance forage quality.</title>
        <authorList>
            <person name="Carballo J."/>
            <person name="Santos B.A.C.M."/>
            <person name="Zappacosta D."/>
            <person name="Garbus I."/>
            <person name="Selva J.P."/>
            <person name="Gallo C.A."/>
            <person name="Diaz A."/>
            <person name="Albertini E."/>
            <person name="Caccamo M."/>
            <person name="Echenique V."/>
        </authorList>
    </citation>
    <scope>NUCLEOTIDE SEQUENCE [LARGE SCALE GENOMIC DNA]</scope>
    <source>
        <strain evidence="4">cv. Victoria</strain>
        <tissue evidence="3">Leaf</tissue>
    </source>
</reference>
<dbReference type="EMBL" id="RWGY01000007">
    <property type="protein sequence ID" value="TVU40030.1"/>
    <property type="molecule type" value="Genomic_DNA"/>
</dbReference>
<dbReference type="Gramene" id="TVU40030">
    <property type="protein sequence ID" value="TVU40030"/>
    <property type="gene ID" value="EJB05_13476"/>
</dbReference>
<dbReference type="AlphaFoldDB" id="A0A5J9VY47"/>
<proteinExistence type="inferred from homology"/>
<protein>
    <recommendedName>
        <fullName evidence="5">Major facilitator superfamily (MFS) profile domain-containing protein</fullName>
    </recommendedName>
</protein>
<sequence length="77" mass="8123">MAGEGFIVVDAGACDYGERVTFSVVVTGLMAASCGLIYGYDTGISGGVTQVESFLSMFFPEVLRGTKDTKQDVCCNH</sequence>
<accession>A0A5J9VY47</accession>
<keyword evidence="2" id="KW-0813">Transport</keyword>
<dbReference type="PANTHER" id="PTHR23500:SF537">
    <property type="entry name" value="MAJOR FACILITATOR SUPERFAMILY (MFS) PROFILE DOMAIN-CONTAINING PROTEIN"/>
    <property type="match status" value="1"/>
</dbReference>
<evidence type="ECO:0000313" key="3">
    <source>
        <dbReference type="EMBL" id="TVU40030.1"/>
    </source>
</evidence>
<dbReference type="GO" id="GO:0015144">
    <property type="term" value="F:carbohydrate transmembrane transporter activity"/>
    <property type="evidence" value="ECO:0007669"/>
    <property type="project" value="InterPro"/>
</dbReference>
<evidence type="ECO:0000313" key="4">
    <source>
        <dbReference type="Proteomes" id="UP000324897"/>
    </source>
</evidence>
<name>A0A5J9VY47_9POAL</name>
<dbReference type="InterPro" id="IPR045262">
    <property type="entry name" value="STP/PLT_plant"/>
</dbReference>
<dbReference type="PANTHER" id="PTHR23500">
    <property type="entry name" value="SOLUTE CARRIER FAMILY 2, FACILITATED GLUCOSE TRANSPORTER"/>
    <property type="match status" value="1"/>
</dbReference>
<evidence type="ECO:0000256" key="2">
    <source>
        <dbReference type="ARBA" id="ARBA00022448"/>
    </source>
</evidence>